<dbReference type="Pfam" id="PF00501">
    <property type="entry name" value="AMP-binding"/>
    <property type="match status" value="1"/>
</dbReference>
<dbReference type="Proteomes" id="UP000537592">
    <property type="component" value="Unassembled WGS sequence"/>
</dbReference>
<evidence type="ECO:0000256" key="4">
    <source>
        <dbReference type="ARBA" id="ARBA00023098"/>
    </source>
</evidence>
<dbReference type="GO" id="GO:0006633">
    <property type="term" value="P:fatty acid biosynthetic process"/>
    <property type="evidence" value="ECO:0007669"/>
    <property type="project" value="TreeGrafter"/>
</dbReference>
<keyword evidence="3" id="KW-0276">Fatty acid metabolism</keyword>
<reference evidence="7 8" key="1">
    <citation type="submission" date="2020-08" db="EMBL/GenBank/DDBJ databases">
        <title>Genomic Encyclopedia of Type Strains, Phase IV (KMG-IV): sequencing the most valuable type-strain genomes for metagenomic binning, comparative biology and taxonomic classification.</title>
        <authorList>
            <person name="Goeker M."/>
        </authorList>
    </citation>
    <scope>NUCLEOTIDE SEQUENCE [LARGE SCALE GENOMIC DNA]</scope>
    <source>
        <strain evidence="7 8">DSM 28760</strain>
    </source>
</reference>
<dbReference type="InterPro" id="IPR020845">
    <property type="entry name" value="AMP-binding_CS"/>
</dbReference>
<dbReference type="GO" id="GO:0005886">
    <property type="term" value="C:plasma membrane"/>
    <property type="evidence" value="ECO:0007669"/>
    <property type="project" value="TreeGrafter"/>
</dbReference>
<dbReference type="FunFam" id="3.40.50.12780:FF:000013">
    <property type="entry name" value="Long-chain-fatty-acid--AMP ligase FadD32"/>
    <property type="match status" value="1"/>
</dbReference>
<evidence type="ECO:0000256" key="3">
    <source>
        <dbReference type="ARBA" id="ARBA00022832"/>
    </source>
</evidence>
<dbReference type="GO" id="GO:0016874">
    <property type="term" value="F:ligase activity"/>
    <property type="evidence" value="ECO:0007669"/>
    <property type="project" value="UniProtKB-KW"/>
</dbReference>
<evidence type="ECO:0000256" key="2">
    <source>
        <dbReference type="ARBA" id="ARBA00022598"/>
    </source>
</evidence>
<dbReference type="PANTHER" id="PTHR22754:SF32">
    <property type="entry name" value="DISCO-INTERACTING PROTEIN 2"/>
    <property type="match status" value="1"/>
</dbReference>
<dbReference type="Gene3D" id="3.40.50.12780">
    <property type="entry name" value="N-terminal domain of ligase-like"/>
    <property type="match status" value="1"/>
</dbReference>
<dbReference type="SUPFAM" id="SSF56801">
    <property type="entry name" value="Acetyl-CoA synthetase-like"/>
    <property type="match status" value="1"/>
</dbReference>
<feature type="domain" description="AMP-binding enzyme C-terminal" evidence="6">
    <location>
        <begin position="470"/>
        <end position="585"/>
    </location>
</feature>
<proteinExistence type="inferred from homology"/>
<comment type="similarity">
    <text evidence="1">Belongs to the ATP-dependent AMP-binding enzyme family.</text>
</comment>
<dbReference type="Gene3D" id="3.30.300.30">
    <property type="match status" value="1"/>
</dbReference>
<dbReference type="PANTHER" id="PTHR22754">
    <property type="entry name" value="DISCO-INTERACTING PROTEIN 2 DIP2 -RELATED"/>
    <property type="match status" value="1"/>
</dbReference>
<evidence type="ECO:0000259" key="5">
    <source>
        <dbReference type="Pfam" id="PF00501"/>
    </source>
</evidence>
<accession>A0A7W5Z6K3</accession>
<dbReference type="GO" id="GO:0071766">
    <property type="term" value="P:Actinobacterium-type cell wall biogenesis"/>
    <property type="evidence" value="ECO:0007669"/>
    <property type="project" value="UniProtKB-ARBA"/>
</dbReference>
<keyword evidence="4" id="KW-0443">Lipid metabolism</keyword>
<dbReference type="GO" id="GO:0070566">
    <property type="term" value="F:adenylyltransferase activity"/>
    <property type="evidence" value="ECO:0007669"/>
    <property type="project" value="TreeGrafter"/>
</dbReference>
<gene>
    <name evidence="7" type="ORF">FHS81_003217</name>
</gene>
<evidence type="ECO:0000259" key="6">
    <source>
        <dbReference type="Pfam" id="PF23024"/>
    </source>
</evidence>
<evidence type="ECO:0000313" key="8">
    <source>
        <dbReference type="Proteomes" id="UP000537592"/>
    </source>
</evidence>
<keyword evidence="2 7" id="KW-0436">Ligase</keyword>
<dbReference type="Pfam" id="PF23024">
    <property type="entry name" value="AMP-dom_DIP2-like"/>
    <property type="match status" value="1"/>
</dbReference>
<organism evidence="7 8">
    <name type="scientific">Pseudochelatococcus contaminans</name>
    <dbReference type="NCBI Taxonomy" id="1538103"/>
    <lineage>
        <taxon>Bacteria</taxon>
        <taxon>Pseudomonadati</taxon>
        <taxon>Pseudomonadota</taxon>
        <taxon>Alphaproteobacteria</taxon>
        <taxon>Hyphomicrobiales</taxon>
        <taxon>Chelatococcaceae</taxon>
        <taxon>Pseudochelatococcus</taxon>
    </lineage>
</organism>
<sequence>MFDKSSFNDHELSSASGALPVHETLALRAWAHPDKVLFTFLDDEGAKQESLTYLQMYDNARSIARQLESVSQPGDRVALFFPQGLDFIACFLACLMSGRIAVPINLPNRRRVERCVSILLDSGASLALVDATEHAQLERAFAGTEAAALPLLEIANLEAAAATASWEPRAEFDPQQIAFLQYTSGSTSAPKGVMVSHANITANLRMMRDAWELDARSDFVTWQPHHHDMGLILGQLLPIMLGNHTVVMAPSTFVRQPLIWLQAISRYKARLAGGPNFAYDLAAERYSAERLGDLDLSGWTHALNGADVVRAGSLKRFHDRYARHGFSMDAFMPCYGLAEATLFVSGGPYRLPVHSVTADQATLSSEQRVAPPRESGNAVTMIGCGEPSWEVEVAIVDPATRQRRAPGTVGEIWLRGASIARGYWRNDAASVAGFHATIAEDPRREYMRTGDLGFIGAEDRQLYVCGRLKDLIICEGRNIHPEDIEHSVIEALAETRPQSCAVFSHDDEQQRQIIVAVIELNRELKRLLTDNPRALKANIRAAVVDQHGIPVHRLMFAQPTSMHKTTSGKIQRRKMRELYLAAELDGIDEAI</sequence>
<evidence type="ECO:0000313" key="7">
    <source>
        <dbReference type="EMBL" id="MBB3811105.1"/>
    </source>
</evidence>
<dbReference type="EMBL" id="JACICC010000011">
    <property type="protein sequence ID" value="MBB3811105.1"/>
    <property type="molecule type" value="Genomic_DNA"/>
</dbReference>
<feature type="domain" description="AMP-dependent synthetase/ligase" evidence="5">
    <location>
        <begin position="30"/>
        <end position="424"/>
    </location>
</feature>
<keyword evidence="8" id="KW-1185">Reference proteome</keyword>
<protein>
    <submittedName>
        <fullName evidence="7">Acyl-CoA synthetase (AMP-forming)/AMP-acid ligase II</fullName>
    </submittedName>
</protein>
<dbReference type="AlphaFoldDB" id="A0A7W5Z6K3"/>
<comment type="caution">
    <text evidence="7">The sequence shown here is derived from an EMBL/GenBank/DDBJ whole genome shotgun (WGS) entry which is preliminary data.</text>
</comment>
<dbReference type="PROSITE" id="PS00455">
    <property type="entry name" value="AMP_BINDING"/>
    <property type="match status" value="1"/>
</dbReference>
<dbReference type="InterPro" id="IPR025110">
    <property type="entry name" value="AMP-bd_C"/>
</dbReference>
<dbReference type="RefSeq" id="WP_183754564.1">
    <property type="nucleotide sequence ID" value="NZ_JACICC010000011.1"/>
</dbReference>
<name>A0A7W5Z6K3_9HYPH</name>
<dbReference type="InterPro" id="IPR042099">
    <property type="entry name" value="ANL_N_sf"/>
</dbReference>
<evidence type="ECO:0000256" key="1">
    <source>
        <dbReference type="ARBA" id="ARBA00006432"/>
    </source>
</evidence>
<dbReference type="InterPro" id="IPR000873">
    <property type="entry name" value="AMP-dep_synth/lig_dom"/>
</dbReference>
<dbReference type="CDD" id="cd05931">
    <property type="entry name" value="FAAL"/>
    <property type="match status" value="1"/>
</dbReference>
<dbReference type="InterPro" id="IPR040097">
    <property type="entry name" value="FAAL/FAAC"/>
</dbReference>
<dbReference type="InterPro" id="IPR045851">
    <property type="entry name" value="AMP-bd_C_sf"/>
</dbReference>